<organism evidence="2 3">
    <name type="scientific">Streptomyces swartbergensis</name>
    <dbReference type="NCBI Taxonomy" id="487165"/>
    <lineage>
        <taxon>Bacteria</taxon>
        <taxon>Bacillati</taxon>
        <taxon>Actinomycetota</taxon>
        <taxon>Actinomycetes</taxon>
        <taxon>Kitasatosporales</taxon>
        <taxon>Streptomycetaceae</taxon>
        <taxon>Streptomyces</taxon>
    </lineage>
</organism>
<gene>
    <name evidence="2" type="ORF">CA983_03875</name>
</gene>
<name>A0A243SA43_9ACTN</name>
<protein>
    <submittedName>
        <fullName evidence="2">Uncharacterized protein</fullName>
    </submittedName>
</protein>
<evidence type="ECO:0000313" key="3">
    <source>
        <dbReference type="Proteomes" id="UP000195105"/>
    </source>
</evidence>
<sequence>MPPVGTTGHAPGVPSLPPQGSPHGDEAERELSELIDAIGGAARVGGPFVYAPNGNVNAGSVHGGQRIHNGSVNGGHAPRQGRVREGPIPEAEVRAAEFGFARPDWFDEALRMLERGPLFLAGRAGTGRRTTALNLLRASCGKEAPLRALDSVVELDRWQPTDALARGYLMDGLFPSRPLRPGVLGHVRELLEGVRARMVIVLPDDVDLLRRLEQDLHVTPMMCVPPPPAMVFGSYFEAVVEDRWERERLLSALEGRHDLGDLLAPELVPADVVELVTAIVAADGDPEALGDLEARLGYRAEQEVPDLVARLRGDPDALAFLLAACVFEGLDHRLVREEADRLLTLSQGRLAAMLPGTGVEGDGKTERPNPEFAFRHSLTELLHAVRAVRQERRIHTAGVYAHSVEAIAFVRHRQAEAVLRYVWREYGRLSELLVEWLRQVDRTDELAAAAGRFMGNAAKWGGGRRALRHIEALAGSERVNSRLIAANALGIAAQDPVLVAEVRYRLDGWSRAAGSQRRTTVAYACGSEFGISRPDLALRLLRTLLLSVRDRSTGEGVDGDDQVLAAVRVAIMSLFQAGHEAQVFGRLVAWLEEGRCDTDQVLALFAHVLRSPQWFLRRLAAWDPDATAIVDMTRRSLNSDEVFETTCPELLGWAERGQWDDLARRAVEKLFAALAGAMRRGEFRLFVELQERGTDGWAGQYAARTALDRWRSGERWEAA</sequence>
<accession>A0A243SA43</accession>
<dbReference type="Proteomes" id="UP000195105">
    <property type="component" value="Unassembled WGS sequence"/>
</dbReference>
<dbReference type="AlphaFoldDB" id="A0A243SA43"/>
<proteinExistence type="predicted"/>
<feature type="region of interest" description="Disordered" evidence="1">
    <location>
        <begin position="1"/>
        <end position="28"/>
    </location>
</feature>
<evidence type="ECO:0000313" key="2">
    <source>
        <dbReference type="EMBL" id="OUD04522.1"/>
    </source>
</evidence>
<comment type="caution">
    <text evidence="2">The sequence shown here is derived from an EMBL/GenBank/DDBJ whole genome shotgun (WGS) entry which is preliminary data.</text>
</comment>
<feature type="region of interest" description="Disordered" evidence="1">
    <location>
        <begin position="60"/>
        <end position="83"/>
    </location>
</feature>
<keyword evidence="3" id="KW-1185">Reference proteome</keyword>
<reference evidence="2 3" key="1">
    <citation type="submission" date="2017-05" db="EMBL/GenBank/DDBJ databases">
        <title>Biotechnological potential of actinobacteria isolated from South African environments.</title>
        <authorList>
            <person name="Le Roes-Hill M."/>
            <person name="Prins A."/>
            <person name="Durrell K.A."/>
        </authorList>
    </citation>
    <scope>NUCLEOTIDE SEQUENCE [LARGE SCALE GENOMIC DNA]</scope>
    <source>
        <strain evidence="2 3">HMC13</strain>
    </source>
</reference>
<evidence type="ECO:0000256" key="1">
    <source>
        <dbReference type="SAM" id="MobiDB-lite"/>
    </source>
</evidence>
<dbReference type="EMBL" id="NGFN01000012">
    <property type="protein sequence ID" value="OUD04522.1"/>
    <property type="molecule type" value="Genomic_DNA"/>
</dbReference>